<proteinExistence type="predicted"/>
<feature type="transmembrane region" description="Helical" evidence="1">
    <location>
        <begin position="12"/>
        <end position="33"/>
    </location>
</feature>
<dbReference type="RefSeq" id="WP_343068792.1">
    <property type="nucleotide sequence ID" value="NZ_BAAACU010000059.1"/>
</dbReference>
<dbReference type="Pfam" id="PF00990">
    <property type="entry name" value="GGDEF"/>
    <property type="match status" value="1"/>
</dbReference>
<feature type="transmembrane region" description="Helical" evidence="1">
    <location>
        <begin position="78"/>
        <end position="102"/>
    </location>
</feature>
<dbReference type="Proteomes" id="UP000572212">
    <property type="component" value="Unassembled WGS sequence"/>
</dbReference>
<dbReference type="InterPro" id="IPR043128">
    <property type="entry name" value="Rev_trsase/Diguanyl_cyclase"/>
</dbReference>
<dbReference type="NCBIfam" id="TIGR00254">
    <property type="entry name" value="GGDEF"/>
    <property type="match status" value="1"/>
</dbReference>
<dbReference type="AlphaFoldDB" id="A0A841RN21"/>
<feature type="domain" description="GGDEF" evidence="3">
    <location>
        <begin position="273"/>
        <end position="404"/>
    </location>
</feature>
<evidence type="ECO:0000313" key="6">
    <source>
        <dbReference type="Proteomes" id="UP000572212"/>
    </source>
</evidence>
<dbReference type="GO" id="GO:0016020">
    <property type="term" value="C:membrane"/>
    <property type="evidence" value="ECO:0007669"/>
    <property type="project" value="UniProtKB-UniRule"/>
</dbReference>
<dbReference type="Pfam" id="PF00563">
    <property type="entry name" value="EAL"/>
    <property type="match status" value="1"/>
</dbReference>
<dbReference type="SMART" id="SM00052">
    <property type="entry name" value="EAL"/>
    <property type="match status" value="1"/>
</dbReference>
<dbReference type="FunFam" id="3.30.70.270:FF:000001">
    <property type="entry name" value="Diguanylate cyclase domain protein"/>
    <property type="match status" value="1"/>
</dbReference>
<keyword evidence="6" id="KW-1185">Reference proteome</keyword>
<dbReference type="Gene3D" id="3.20.20.450">
    <property type="entry name" value="EAL domain"/>
    <property type="match status" value="1"/>
</dbReference>
<dbReference type="SUPFAM" id="SSF141868">
    <property type="entry name" value="EAL domain-like"/>
    <property type="match status" value="1"/>
</dbReference>
<dbReference type="EMBL" id="JACHON010000005">
    <property type="protein sequence ID" value="MBB6512836.1"/>
    <property type="molecule type" value="Genomic_DNA"/>
</dbReference>
<organism evidence="5 6">
    <name type="scientific">Gracilibacillus halotolerans</name>
    <dbReference type="NCBI Taxonomy" id="74386"/>
    <lineage>
        <taxon>Bacteria</taxon>
        <taxon>Bacillati</taxon>
        <taxon>Bacillota</taxon>
        <taxon>Bacilli</taxon>
        <taxon>Bacillales</taxon>
        <taxon>Bacillaceae</taxon>
        <taxon>Gracilibacillus</taxon>
    </lineage>
</organism>
<keyword evidence="1" id="KW-1133">Transmembrane helix</keyword>
<dbReference type="InterPro" id="IPR000160">
    <property type="entry name" value="GGDEF_dom"/>
</dbReference>
<feature type="transmembrane region" description="Helical" evidence="1">
    <location>
        <begin position="45"/>
        <end position="72"/>
    </location>
</feature>
<feature type="transmembrane region" description="Helical" evidence="1">
    <location>
        <begin position="178"/>
        <end position="196"/>
    </location>
</feature>
<feature type="transmembrane region" description="Helical" evidence="1">
    <location>
        <begin position="144"/>
        <end position="166"/>
    </location>
</feature>
<keyword evidence="1" id="KW-0472">Membrane</keyword>
<feature type="transmembrane region" description="Helical" evidence="1">
    <location>
        <begin position="109"/>
        <end position="129"/>
    </location>
</feature>
<dbReference type="InterPro" id="IPR029787">
    <property type="entry name" value="Nucleotide_cyclase"/>
</dbReference>
<feature type="domain" description="EAL" evidence="2">
    <location>
        <begin position="413"/>
        <end position="665"/>
    </location>
</feature>
<dbReference type="PANTHER" id="PTHR44757:SF2">
    <property type="entry name" value="BIOFILM ARCHITECTURE MAINTENANCE PROTEIN MBAA"/>
    <property type="match status" value="1"/>
</dbReference>
<dbReference type="SMART" id="SM00267">
    <property type="entry name" value="GGDEF"/>
    <property type="match status" value="1"/>
</dbReference>
<comment type="caution">
    <text evidence="5">The sequence shown here is derived from an EMBL/GenBank/DDBJ whole genome shotgun (WGS) entry which is preliminary data.</text>
</comment>
<dbReference type="InterPro" id="IPR035919">
    <property type="entry name" value="EAL_sf"/>
</dbReference>
<gene>
    <name evidence="5" type="ORF">GGQ92_001625</name>
</gene>
<feature type="transmembrane region" description="Helical" evidence="1">
    <location>
        <begin position="216"/>
        <end position="237"/>
    </location>
</feature>
<dbReference type="CDD" id="cd01948">
    <property type="entry name" value="EAL"/>
    <property type="match status" value="1"/>
</dbReference>
<accession>A0A841RN21</accession>
<reference evidence="5 6" key="1">
    <citation type="submission" date="2020-08" db="EMBL/GenBank/DDBJ databases">
        <title>Genomic Encyclopedia of Type Strains, Phase IV (KMG-IV): sequencing the most valuable type-strain genomes for metagenomic binning, comparative biology and taxonomic classification.</title>
        <authorList>
            <person name="Goeker M."/>
        </authorList>
    </citation>
    <scope>NUCLEOTIDE SEQUENCE [LARGE SCALE GENOMIC DNA]</scope>
    <source>
        <strain evidence="5 6">DSM 11805</strain>
    </source>
</reference>
<dbReference type="PROSITE" id="PS50924">
    <property type="entry name" value="MHYT"/>
    <property type="match status" value="1"/>
</dbReference>
<evidence type="ECO:0000259" key="2">
    <source>
        <dbReference type="PROSITE" id="PS50883"/>
    </source>
</evidence>
<dbReference type="PROSITE" id="PS50887">
    <property type="entry name" value="GGDEF"/>
    <property type="match status" value="1"/>
</dbReference>
<feature type="domain" description="MHYT" evidence="4">
    <location>
        <begin position="10"/>
        <end position="202"/>
    </location>
</feature>
<dbReference type="CDD" id="cd01949">
    <property type="entry name" value="GGDEF"/>
    <property type="match status" value="1"/>
</dbReference>
<dbReference type="Pfam" id="PF03707">
    <property type="entry name" value="MHYT"/>
    <property type="match status" value="2"/>
</dbReference>
<evidence type="ECO:0000259" key="3">
    <source>
        <dbReference type="PROSITE" id="PS50887"/>
    </source>
</evidence>
<dbReference type="InterPro" id="IPR005330">
    <property type="entry name" value="MHYT_dom"/>
</dbReference>
<evidence type="ECO:0000259" key="4">
    <source>
        <dbReference type="PROSITE" id="PS50924"/>
    </source>
</evidence>
<sequence>MKTLYLEGSYNYYIVALSFVIAVLASYIALNMASRISFTYGNNKYFWILAGSVVMGSGVWSMHFIGMLAFHIDAPMDYNAWLTFASLLASIGASFIAFLVTLPRKTNRYSIIVGGFFMASGIIAMHYIGMEAMIMPVEVSYDKFLLILSIVIAFIASYAALILFLYFRNKTTSSWTKWLSALLMGLAVCGMHYTGMNAAKFRLTSEITDQSFPVDSFLLYGVTISTFIIFFITWIAVNYDRQILERMAYEDILTGLQNRNEMNRFFKKQPKHSEIAVLYIDLDQFKAINDTLGHHVGDKLVQEVAHRLRPFIKKSQKVYRIGGDEFLVIQEHGKEEDAIQLAEQILKQMRKPFYIDENEFFITASIGISNNEANQQHFAPLKAADTAMYKAKNKGKNRYCVYNEEMDKEEMRKMELEKDIQTALYKDELYLFYQPKWCMKSNSLYGLEALLRWKHPKLGNIPPSEFIPLAEETGAIIPITRWVMEQACLLSKSWQAKGRIYPTSINLSKQLFHLDNLPERIEQMLERLDFDSSLLELEITESMVLHDVDDVIAQLEDIRKLGVKVSMDDFGTGYSSIGLLDLIPIDTLKLDRLFTNDLEKPTKQAIIKSIILLSESLELDVIAEGIESQEQADLLDNLGCHLMQGYYYGKPMSEEQLEEWYQLHCKQLTEINEATL</sequence>
<dbReference type="SUPFAM" id="SSF55073">
    <property type="entry name" value="Nucleotide cyclase"/>
    <property type="match status" value="1"/>
</dbReference>
<dbReference type="PROSITE" id="PS50883">
    <property type="entry name" value="EAL"/>
    <property type="match status" value="1"/>
</dbReference>
<dbReference type="InterPro" id="IPR001633">
    <property type="entry name" value="EAL_dom"/>
</dbReference>
<protein>
    <submittedName>
        <fullName evidence="5">Diguanylate cyclase (GGDEF)-like protein</fullName>
    </submittedName>
</protein>
<dbReference type="PANTHER" id="PTHR44757">
    <property type="entry name" value="DIGUANYLATE CYCLASE DGCP"/>
    <property type="match status" value="1"/>
</dbReference>
<keyword evidence="1" id="KW-0812">Transmembrane</keyword>
<dbReference type="InterPro" id="IPR052155">
    <property type="entry name" value="Biofilm_reg_signaling"/>
</dbReference>
<evidence type="ECO:0000313" key="5">
    <source>
        <dbReference type="EMBL" id="MBB6512836.1"/>
    </source>
</evidence>
<name>A0A841RN21_9BACI</name>
<evidence type="ECO:0000256" key="1">
    <source>
        <dbReference type="PROSITE-ProRule" id="PRU00244"/>
    </source>
</evidence>
<dbReference type="Gene3D" id="3.30.70.270">
    <property type="match status" value="1"/>
</dbReference>